<dbReference type="STRING" id="7868.ENSCMIP00000000762"/>
<dbReference type="SMART" id="SM00409">
    <property type="entry name" value="IG"/>
    <property type="match status" value="1"/>
</dbReference>
<organism evidence="6 7">
    <name type="scientific">Callorhinchus milii</name>
    <name type="common">Ghost shark</name>
    <dbReference type="NCBI Taxonomy" id="7868"/>
    <lineage>
        <taxon>Eukaryota</taxon>
        <taxon>Metazoa</taxon>
        <taxon>Chordata</taxon>
        <taxon>Craniata</taxon>
        <taxon>Vertebrata</taxon>
        <taxon>Chondrichthyes</taxon>
        <taxon>Holocephali</taxon>
        <taxon>Chimaeriformes</taxon>
        <taxon>Callorhinchidae</taxon>
        <taxon>Callorhinchus</taxon>
    </lineage>
</organism>
<dbReference type="PANTHER" id="PTHR19367:SF18">
    <property type="entry name" value="T CELL RECEPTOR ALPHA VARIABLE 16"/>
    <property type="match status" value="1"/>
</dbReference>
<dbReference type="Gene3D" id="2.60.40.10">
    <property type="entry name" value="Immunoglobulins"/>
    <property type="match status" value="1"/>
</dbReference>
<dbReference type="InterPro" id="IPR013783">
    <property type="entry name" value="Ig-like_fold"/>
</dbReference>
<evidence type="ECO:0000256" key="1">
    <source>
        <dbReference type="ARBA" id="ARBA00022729"/>
    </source>
</evidence>
<evidence type="ECO:0000256" key="3">
    <source>
        <dbReference type="ARBA" id="ARBA00023170"/>
    </source>
</evidence>
<dbReference type="InterPro" id="IPR051287">
    <property type="entry name" value="TCR_variable_region"/>
</dbReference>
<reference evidence="6" key="4">
    <citation type="submission" date="2025-08" db="UniProtKB">
        <authorList>
            <consortium name="Ensembl"/>
        </authorList>
    </citation>
    <scope>IDENTIFICATION</scope>
</reference>
<accession>A0A4W3GD70</accession>
<protein>
    <recommendedName>
        <fullName evidence="5">Immunoglobulin domain-containing protein</fullName>
    </recommendedName>
</protein>
<evidence type="ECO:0000256" key="2">
    <source>
        <dbReference type="ARBA" id="ARBA00023130"/>
    </source>
</evidence>
<dbReference type="InterPro" id="IPR036179">
    <property type="entry name" value="Ig-like_dom_sf"/>
</dbReference>
<keyword evidence="3" id="KW-0675">Receptor</keyword>
<reference evidence="7" key="3">
    <citation type="journal article" date="2014" name="Nature">
        <title>Elephant shark genome provides unique insights into gnathostome evolution.</title>
        <authorList>
            <consortium name="International Elephant Shark Genome Sequencing Consortium"/>
            <person name="Venkatesh B."/>
            <person name="Lee A.P."/>
            <person name="Ravi V."/>
            <person name="Maurya A.K."/>
            <person name="Lian M.M."/>
            <person name="Swann J.B."/>
            <person name="Ohta Y."/>
            <person name="Flajnik M.F."/>
            <person name="Sutoh Y."/>
            <person name="Kasahara M."/>
            <person name="Hoon S."/>
            <person name="Gangu V."/>
            <person name="Roy S.W."/>
            <person name="Irimia M."/>
            <person name="Korzh V."/>
            <person name="Kondrychyn I."/>
            <person name="Lim Z.W."/>
            <person name="Tay B.H."/>
            <person name="Tohari S."/>
            <person name="Kong K.W."/>
            <person name="Ho S."/>
            <person name="Lorente-Galdos B."/>
            <person name="Quilez J."/>
            <person name="Marques-Bonet T."/>
            <person name="Raney B.J."/>
            <person name="Ingham P.W."/>
            <person name="Tay A."/>
            <person name="Hillier L.W."/>
            <person name="Minx P."/>
            <person name="Boehm T."/>
            <person name="Wilson R.K."/>
            <person name="Brenner S."/>
            <person name="Warren W.C."/>
        </authorList>
    </citation>
    <scope>NUCLEOTIDE SEQUENCE [LARGE SCALE GENOMIC DNA]</scope>
</reference>
<dbReference type="InterPro" id="IPR003599">
    <property type="entry name" value="Ig_sub"/>
</dbReference>
<dbReference type="InParanoid" id="A0A4W3GD70"/>
<evidence type="ECO:0000313" key="7">
    <source>
        <dbReference type="Proteomes" id="UP000314986"/>
    </source>
</evidence>
<reference evidence="7" key="2">
    <citation type="journal article" date="2007" name="PLoS Biol.">
        <title>Survey sequencing and comparative analysis of the elephant shark (Callorhinchus milii) genome.</title>
        <authorList>
            <person name="Venkatesh B."/>
            <person name="Kirkness E.F."/>
            <person name="Loh Y.H."/>
            <person name="Halpern A.L."/>
            <person name="Lee A.P."/>
            <person name="Johnson J."/>
            <person name="Dandona N."/>
            <person name="Viswanathan L.D."/>
            <person name="Tay A."/>
            <person name="Venter J.C."/>
            <person name="Strausberg R.L."/>
            <person name="Brenner S."/>
        </authorList>
    </citation>
    <scope>NUCLEOTIDE SEQUENCE [LARGE SCALE GENOMIC DNA]</scope>
</reference>
<evidence type="ECO:0000259" key="5">
    <source>
        <dbReference type="SMART" id="SM00409"/>
    </source>
</evidence>
<dbReference type="Proteomes" id="UP000314986">
    <property type="component" value="Unassembled WGS sequence"/>
</dbReference>
<dbReference type="GeneTree" id="ENSGT00970000196772"/>
<reference evidence="6" key="5">
    <citation type="submission" date="2025-09" db="UniProtKB">
        <authorList>
            <consortium name="Ensembl"/>
        </authorList>
    </citation>
    <scope>IDENTIFICATION</scope>
</reference>
<sequence length="112" mass="12953">QEVLSQYPPEVTDFEGKDVTLKCNISRLDTAFWYRQYPDGNLQYLFRIYGSGKVDKTPDLPERFTAEQIKENKVIKMQIYGAVMGDSAVYHCALNPTLLQEGRYPVQKLSRQ</sequence>
<feature type="domain" description="Immunoglobulin" evidence="5">
    <location>
        <begin position="8"/>
        <end position="109"/>
    </location>
</feature>
<keyword evidence="4" id="KW-0393">Immunoglobulin domain</keyword>
<dbReference type="PANTHER" id="PTHR19367">
    <property type="entry name" value="T-CELL RECEPTOR ALPHA CHAIN V REGION"/>
    <property type="match status" value="1"/>
</dbReference>
<proteinExistence type="predicted"/>
<evidence type="ECO:0000256" key="4">
    <source>
        <dbReference type="ARBA" id="ARBA00023319"/>
    </source>
</evidence>
<dbReference type="InterPro" id="IPR013106">
    <property type="entry name" value="Ig_V-set"/>
</dbReference>
<keyword evidence="2" id="KW-0391">Immunity</keyword>
<keyword evidence="2" id="KW-1064">Adaptive immunity</keyword>
<dbReference type="SUPFAM" id="SSF48726">
    <property type="entry name" value="Immunoglobulin"/>
    <property type="match status" value="1"/>
</dbReference>
<reference evidence="7" key="1">
    <citation type="journal article" date="2006" name="Science">
        <title>Ancient noncoding elements conserved in the human genome.</title>
        <authorList>
            <person name="Venkatesh B."/>
            <person name="Kirkness E.F."/>
            <person name="Loh Y.H."/>
            <person name="Halpern A.L."/>
            <person name="Lee A.P."/>
            <person name="Johnson J."/>
            <person name="Dandona N."/>
            <person name="Viswanathan L.D."/>
            <person name="Tay A."/>
            <person name="Venter J.C."/>
            <person name="Strausberg R.L."/>
            <person name="Brenner S."/>
        </authorList>
    </citation>
    <scope>NUCLEOTIDE SEQUENCE [LARGE SCALE GENOMIC DNA]</scope>
</reference>
<evidence type="ECO:0000313" key="6">
    <source>
        <dbReference type="Ensembl" id="ENSCMIP00000000762.1"/>
    </source>
</evidence>
<dbReference type="Pfam" id="PF07686">
    <property type="entry name" value="V-set"/>
    <property type="match status" value="1"/>
</dbReference>
<keyword evidence="7" id="KW-1185">Reference proteome</keyword>
<dbReference type="GO" id="GO:0002250">
    <property type="term" value="P:adaptive immune response"/>
    <property type="evidence" value="ECO:0007669"/>
    <property type="project" value="UniProtKB-KW"/>
</dbReference>
<name>A0A4W3GD70_CALMI</name>
<dbReference type="AlphaFoldDB" id="A0A4W3GD70"/>
<dbReference type="Ensembl" id="ENSCMIT00000000811.1">
    <property type="protein sequence ID" value="ENSCMIP00000000762.1"/>
    <property type="gene ID" value="ENSCMIG00000000529.1"/>
</dbReference>
<keyword evidence="1" id="KW-0732">Signal</keyword>